<evidence type="ECO:0000256" key="1">
    <source>
        <dbReference type="SAM" id="SignalP"/>
    </source>
</evidence>
<dbReference type="RefSeq" id="WP_345329660.1">
    <property type="nucleotide sequence ID" value="NZ_BAABJI010000001.1"/>
</dbReference>
<gene>
    <name evidence="2" type="ORF">GCM10023313_08300</name>
</gene>
<accession>A0ABP9FLR2</accession>
<dbReference type="Proteomes" id="UP001501436">
    <property type="component" value="Unassembled WGS sequence"/>
</dbReference>
<organism evidence="2 3">
    <name type="scientific">Mucilaginibacter defluvii</name>
    <dbReference type="NCBI Taxonomy" id="1196019"/>
    <lineage>
        <taxon>Bacteria</taxon>
        <taxon>Pseudomonadati</taxon>
        <taxon>Bacteroidota</taxon>
        <taxon>Sphingobacteriia</taxon>
        <taxon>Sphingobacteriales</taxon>
        <taxon>Sphingobacteriaceae</taxon>
        <taxon>Mucilaginibacter</taxon>
    </lineage>
</organism>
<keyword evidence="1" id="KW-0732">Signal</keyword>
<reference evidence="3" key="1">
    <citation type="journal article" date="2019" name="Int. J. Syst. Evol. Microbiol.">
        <title>The Global Catalogue of Microorganisms (GCM) 10K type strain sequencing project: providing services to taxonomists for standard genome sequencing and annotation.</title>
        <authorList>
            <consortium name="The Broad Institute Genomics Platform"/>
            <consortium name="The Broad Institute Genome Sequencing Center for Infectious Disease"/>
            <person name="Wu L."/>
            <person name="Ma J."/>
        </authorList>
    </citation>
    <scope>NUCLEOTIDE SEQUENCE [LARGE SCALE GENOMIC DNA]</scope>
    <source>
        <strain evidence="3">JCM 18283</strain>
    </source>
</reference>
<evidence type="ECO:0000313" key="3">
    <source>
        <dbReference type="Proteomes" id="UP001501436"/>
    </source>
</evidence>
<sequence length="102" mass="11799">MKKMILVMAVTVMAFTQSIAQNKADSTQGYWVIESNVKTPKLNTVKFYNDNNHLVYQETVNAKIKLSDKRVQKALNKILMVMVNQRRYTADQELISIYLAKQ</sequence>
<protein>
    <submittedName>
        <fullName evidence="2">Uncharacterized protein</fullName>
    </submittedName>
</protein>
<name>A0ABP9FLR2_9SPHI</name>
<feature type="chain" id="PRO_5047201971" evidence="1">
    <location>
        <begin position="21"/>
        <end position="102"/>
    </location>
</feature>
<comment type="caution">
    <text evidence="2">The sequence shown here is derived from an EMBL/GenBank/DDBJ whole genome shotgun (WGS) entry which is preliminary data.</text>
</comment>
<keyword evidence="3" id="KW-1185">Reference proteome</keyword>
<feature type="signal peptide" evidence="1">
    <location>
        <begin position="1"/>
        <end position="20"/>
    </location>
</feature>
<evidence type="ECO:0000313" key="2">
    <source>
        <dbReference type="EMBL" id="GAA4907767.1"/>
    </source>
</evidence>
<proteinExistence type="predicted"/>
<dbReference type="EMBL" id="BAABJI010000001">
    <property type="protein sequence ID" value="GAA4907767.1"/>
    <property type="molecule type" value="Genomic_DNA"/>
</dbReference>